<feature type="domain" description="Aminoglycoside phosphotransferase" evidence="1">
    <location>
        <begin position="19"/>
        <end position="249"/>
    </location>
</feature>
<dbReference type="Gene3D" id="3.30.200.20">
    <property type="entry name" value="Phosphorylase Kinase, domain 1"/>
    <property type="match status" value="1"/>
</dbReference>
<protein>
    <recommendedName>
        <fullName evidence="1">Aminoglycoside phosphotransferase domain-containing protein</fullName>
    </recommendedName>
</protein>
<dbReference type="AlphaFoldDB" id="A0A7C1B1U9"/>
<sequence>MEELIRFIKECGYRRIKKIVPLKGDGSDRSFFRIYLENGSLVLVHNSPNNPARKWENLAFLVHSSNLRRYGIPVPQVIAEDLHRGLFLIEDLGDDHLQDVVKKVPQRASLRTWISAVELMALFHSRGPLAFDETVCPDGSCYDPVFVIEKELEYFRTAFLKSFLGLNITWDYLKDDFCFLAEKAGTWNCDSVIHRDFQSRNIMIHNGTFRLIDYQSMRYGPPEYDLASFVIDPYVSVPDSWKKRAINYYTGMRKDFNPVRLEYLMLTRNLQILGAFAFLGIVKGKKYFLNFIPRAWKILRENGLIRKNRNLRNLRKTVETADSHVKMHGHIAVKLL</sequence>
<reference evidence="2" key="1">
    <citation type="journal article" date="2020" name="mSystems">
        <title>Genome- and Community-Level Interaction Insights into Carbon Utilization and Element Cycling Functions of Hydrothermarchaeota in Hydrothermal Sediment.</title>
        <authorList>
            <person name="Zhou Z."/>
            <person name="Liu Y."/>
            <person name="Xu W."/>
            <person name="Pan J."/>
            <person name="Luo Z.H."/>
            <person name="Li M."/>
        </authorList>
    </citation>
    <scope>NUCLEOTIDE SEQUENCE [LARGE SCALE GENOMIC DNA]</scope>
    <source>
        <strain evidence="2">HyVt-19</strain>
    </source>
</reference>
<gene>
    <name evidence="2" type="ORF">ENG14_05000</name>
</gene>
<accession>A0A7C1B1U9</accession>
<dbReference type="Pfam" id="PF01636">
    <property type="entry name" value="APH"/>
    <property type="match status" value="1"/>
</dbReference>
<comment type="caution">
    <text evidence="2">The sequence shown here is derived from an EMBL/GenBank/DDBJ whole genome shotgun (WGS) entry which is preliminary data.</text>
</comment>
<dbReference type="SUPFAM" id="SSF56112">
    <property type="entry name" value="Protein kinase-like (PK-like)"/>
    <property type="match status" value="1"/>
</dbReference>
<dbReference type="InterPro" id="IPR002575">
    <property type="entry name" value="Aminoglycoside_PTrfase"/>
</dbReference>
<dbReference type="Gene3D" id="3.90.1200.10">
    <property type="match status" value="1"/>
</dbReference>
<evidence type="ECO:0000313" key="2">
    <source>
        <dbReference type="EMBL" id="HDL90241.1"/>
    </source>
</evidence>
<dbReference type="EMBL" id="DQZW01000237">
    <property type="protein sequence ID" value="HDL90241.1"/>
    <property type="molecule type" value="Genomic_DNA"/>
</dbReference>
<name>A0A7C1B1U9_9BACT</name>
<organism evidence="2">
    <name type="scientific">Thermodesulforhabdus norvegica</name>
    <dbReference type="NCBI Taxonomy" id="39841"/>
    <lineage>
        <taxon>Bacteria</taxon>
        <taxon>Pseudomonadati</taxon>
        <taxon>Thermodesulfobacteriota</taxon>
        <taxon>Syntrophobacteria</taxon>
        <taxon>Syntrophobacterales</taxon>
        <taxon>Thermodesulforhabdaceae</taxon>
        <taxon>Thermodesulforhabdus</taxon>
    </lineage>
</organism>
<evidence type="ECO:0000259" key="1">
    <source>
        <dbReference type="Pfam" id="PF01636"/>
    </source>
</evidence>
<proteinExistence type="predicted"/>
<dbReference type="Proteomes" id="UP000886355">
    <property type="component" value="Unassembled WGS sequence"/>
</dbReference>
<dbReference type="InterPro" id="IPR011009">
    <property type="entry name" value="Kinase-like_dom_sf"/>
</dbReference>